<dbReference type="InterPro" id="IPR014044">
    <property type="entry name" value="CAP_dom"/>
</dbReference>
<accession>A0A1F6FGL7</accession>
<sequence>MNWRRLFLPSAENDYTPHLLQRAAVVMMAVLVLLSFVATNLQALLWQSSDWLVGTILPAVVVDLTNEERADEAAVPLVRNSLLDEAARLKAEHMAKNSYFAHHSPDGVSPWYWFERVGYTYAHAGENLAIHFTDSSAVVEAWMQSPTHRANIVNNNYTEIGVGTAKGTYDGFSTVFVVQLFGTPAAPVVAPAPAPAVTPAPVAVVAPTPVPAPLTTEEVEETPAVELVRAPEPAFAADTPVEVLGSTEDVTEVEAAPAPAAEESVVPEQIEVAEVVTDASQTSIFSTHFATSSGLEPVSIGSVSGTTADNFSFVEVAATQPSTILQAVYLGIGMLVATLLLLSIIIGINHTRPLQVVYGVGLMLLMSGLFYLHVTLTTSVVIAATPDVVELVP</sequence>
<feature type="transmembrane region" description="Helical" evidence="1">
    <location>
        <begin position="20"/>
        <end position="41"/>
    </location>
</feature>
<name>A0A1F6FGL7_9BACT</name>
<organism evidence="3 4">
    <name type="scientific">Candidatus Kaiserbacteria bacterium RIFCSPLOWO2_12_FULL_45_26</name>
    <dbReference type="NCBI Taxonomy" id="1798525"/>
    <lineage>
        <taxon>Bacteria</taxon>
        <taxon>Candidatus Kaiseribacteriota</taxon>
    </lineage>
</organism>
<keyword evidence="1" id="KW-1133">Transmembrane helix</keyword>
<dbReference type="SUPFAM" id="SSF55797">
    <property type="entry name" value="PR-1-like"/>
    <property type="match status" value="1"/>
</dbReference>
<gene>
    <name evidence="3" type="ORF">A3G90_02975</name>
</gene>
<dbReference type="CDD" id="cd05379">
    <property type="entry name" value="CAP_bacterial"/>
    <property type="match status" value="1"/>
</dbReference>
<comment type="caution">
    <text evidence="3">The sequence shown here is derived from an EMBL/GenBank/DDBJ whole genome shotgun (WGS) entry which is preliminary data.</text>
</comment>
<feature type="domain" description="SCP" evidence="2">
    <location>
        <begin position="62"/>
        <end position="180"/>
    </location>
</feature>
<dbReference type="EMBL" id="MFMM01000001">
    <property type="protein sequence ID" value="OGG85001.1"/>
    <property type="molecule type" value="Genomic_DNA"/>
</dbReference>
<keyword evidence="1" id="KW-0472">Membrane</keyword>
<evidence type="ECO:0000259" key="2">
    <source>
        <dbReference type="Pfam" id="PF00188"/>
    </source>
</evidence>
<dbReference type="STRING" id="1798525.A3G90_02975"/>
<dbReference type="Gene3D" id="3.40.33.10">
    <property type="entry name" value="CAP"/>
    <property type="match status" value="1"/>
</dbReference>
<dbReference type="InterPro" id="IPR035940">
    <property type="entry name" value="CAP_sf"/>
</dbReference>
<dbReference type="Proteomes" id="UP000177325">
    <property type="component" value="Unassembled WGS sequence"/>
</dbReference>
<keyword evidence="1" id="KW-0812">Transmembrane</keyword>
<dbReference type="AlphaFoldDB" id="A0A1F6FGL7"/>
<feature type="transmembrane region" description="Helical" evidence="1">
    <location>
        <begin position="354"/>
        <end position="372"/>
    </location>
</feature>
<dbReference type="PANTHER" id="PTHR31157:SF1">
    <property type="entry name" value="SCP DOMAIN-CONTAINING PROTEIN"/>
    <property type="match status" value="1"/>
</dbReference>
<evidence type="ECO:0000313" key="3">
    <source>
        <dbReference type="EMBL" id="OGG85001.1"/>
    </source>
</evidence>
<evidence type="ECO:0000256" key="1">
    <source>
        <dbReference type="SAM" id="Phobius"/>
    </source>
</evidence>
<evidence type="ECO:0000313" key="4">
    <source>
        <dbReference type="Proteomes" id="UP000177325"/>
    </source>
</evidence>
<feature type="transmembrane region" description="Helical" evidence="1">
    <location>
        <begin position="327"/>
        <end position="348"/>
    </location>
</feature>
<reference evidence="3 4" key="1">
    <citation type="journal article" date="2016" name="Nat. Commun.">
        <title>Thousands of microbial genomes shed light on interconnected biogeochemical processes in an aquifer system.</title>
        <authorList>
            <person name="Anantharaman K."/>
            <person name="Brown C.T."/>
            <person name="Hug L.A."/>
            <person name="Sharon I."/>
            <person name="Castelle C.J."/>
            <person name="Probst A.J."/>
            <person name="Thomas B.C."/>
            <person name="Singh A."/>
            <person name="Wilkins M.J."/>
            <person name="Karaoz U."/>
            <person name="Brodie E.L."/>
            <person name="Williams K.H."/>
            <person name="Hubbard S.S."/>
            <person name="Banfield J.F."/>
        </authorList>
    </citation>
    <scope>NUCLEOTIDE SEQUENCE [LARGE SCALE GENOMIC DNA]</scope>
</reference>
<dbReference type="Pfam" id="PF00188">
    <property type="entry name" value="CAP"/>
    <property type="match status" value="1"/>
</dbReference>
<dbReference type="PANTHER" id="PTHR31157">
    <property type="entry name" value="SCP DOMAIN-CONTAINING PROTEIN"/>
    <property type="match status" value="1"/>
</dbReference>
<protein>
    <recommendedName>
        <fullName evidence="2">SCP domain-containing protein</fullName>
    </recommendedName>
</protein>
<proteinExistence type="predicted"/>